<keyword evidence="4" id="KW-1185">Reference proteome</keyword>
<dbReference type="AlphaFoldDB" id="A0A668A6B4"/>
<accession>A0A668A6B4</accession>
<dbReference type="GO" id="GO:0098978">
    <property type="term" value="C:glutamatergic synapse"/>
    <property type="evidence" value="ECO:0007669"/>
    <property type="project" value="TreeGrafter"/>
</dbReference>
<feature type="compositionally biased region" description="Basic and acidic residues" evidence="2">
    <location>
        <begin position="655"/>
        <end position="664"/>
    </location>
</feature>
<evidence type="ECO:0000313" key="3">
    <source>
        <dbReference type="Ensembl" id="ENSMMDP00005050385.1"/>
    </source>
</evidence>
<comment type="similarity">
    <text evidence="1">Belongs to the SAPAP family.</text>
</comment>
<organism evidence="3 4">
    <name type="scientific">Myripristis murdjan</name>
    <name type="common">pinecone soldierfish</name>
    <dbReference type="NCBI Taxonomy" id="586833"/>
    <lineage>
        <taxon>Eukaryota</taxon>
        <taxon>Metazoa</taxon>
        <taxon>Chordata</taxon>
        <taxon>Craniata</taxon>
        <taxon>Vertebrata</taxon>
        <taxon>Euteleostomi</taxon>
        <taxon>Actinopterygii</taxon>
        <taxon>Neopterygii</taxon>
        <taxon>Teleostei</taxon>
        <taxon>Neoteleostei</taxon>
        <taxon>Acanthomorphata</taxon>
        <taxon>Holocentriformes</taxon>
        <taxon>Holocentridae</taxon>
        <taxon>Myripristis</taxon>
    </lineage>
</organism>
<feature type="region of interest" description="Disordered" evidence="2">
    <location>
        <begin position="1"/>
        <end position="101"/>
    </location>
</feature>
<dbReference type="Pfam" id="PF03359">
    <property type="entry name" value="GKAP"/>
    <property type="match status" value="1"/>
</dbReference>
<dbReference type="GO" id="GO:0099572">
    <property type="term" value="C:postsynaptic specialization"/>
    <property type="evidence" value="ECO:0007669"/>
    <property type="project" value="TreeGrafter"/>
</dbReference>
<dbReference type="Ensembl" id="ENSMMDT00005051379.1">
    <property type="protein sequence ID" value="ENSMMDP00005050385.1"/>
    <property type="gene ID" value="ENSMMDG00005022832.1"/>
</dbReference>
<reference evidence="3" key="3">
    <citation type="submission" date="2025-09" db="UniProtKB">
        <authorList>
            <consortium name="Ensembl"/>
        </authorList>
    </citation>
    <scope>IDENTIFICATION</scope>
</reference>
<dbReference type="PANTHER" id="PTHR12353:SF7">
    <property type="entry name" value="DISKS LARGE-ASSOCIATED PROTEIN 1"/>
    <property type="match status" value="1"/>
</dbReference>
<reference evidence="3" key="2">
    <citation type="submission" date="2025-08" db="UniProtKB">
        <authorList>
            <consortium name="Ensembl"/>
        </authorList>
    </citation>
    <scope>IDENTIFICATION</scope>
</reference>
<feature type="compositionally biased region" description="Basic and acidic residues" evidence="2">
    <location>
        <begin position="682"/>
        <end position="700"/>
    </location>
</feature>
<feature type="region of interest" description="Disordered" evidence="2">
    <location>
        <begin position="247"/>
        <end position="269"/>
    </location>
</feature>
<feature type="compositionally biased region" description="Polar residues" evidence="2">
    <location>
        <begin position="711"/>
        <end position="720"/>
    </location>
</feature>
<sequence length="734" mass="81013">MYHQDSLASQSGGLDSDGSWGGWGHHGDLFSSVDLPDGVSSTPPPNRQVPQDDWSGFSPLGKDDDIPCRRMRSGSYVKAMAEDDSGDSDGSPKPSPKIQARRASYLKATQPSLTEMTTLQISTEHSPKLQIRSHSYLRAVSEVSINRSLDTLDPKTLLDPKSLLSSPQYRSRNESYMRAMSTISQVSEVEVNGQIEQVCEQVYSEMQSQAMDAAMDSMDTMDTLPMPGCFRMRSHSYVRAIDQGCAGEEEGEGGTPLLLLPSSPPRTSATTVRTIQSSTGWWALQWKNSVSSCITTYKKTPPPVPPRTSTCSSASKPYISITAQSSTESAQDAYMEGEGPRGDMTIQSGLSNSTESIDSMKALTAAIEAANAQVHGPASQHVSNSTITVSTPASSVLNRGAMLEDHRDEYRKDALRKGKCLSIGIQCVCLALVDRYRRFQRSNSVTTAVQADLDLPDLLDTPLDSPDTDMDIPSSGNISRQYSRDAATSTVSIQGSGNHYHACASDDYEDVGFDPSILPPPDPWIDSVNDDSLEVVQRSVCHRDGRWFLKLLQAETDRMEGWCRQMELDQQENDLPDEILGKMRSAVGSAQLLMSQKFQQFKDLCEENLNPNAHPRPVASDLAGFWDMLQLSIENISLKFDELHQLRANSWRPLDPPERKERRLPPPVPKKPPKGPHHHPPLARDRSLESSEKQRQEARKRLMAAKRAASVRQNSATESADSIEIYIPEAQTRL</sequence>
<proteinExistence type="inferred from homology"/>
<evidence type="ECO:0000313" key="4">
    <source>
        <dbReference type="Proteomes" id="UP000472263"/>
    </source>
</evidence>
<feature type="compositionally biased region" description="Polar residues" evidence="2">
    <location>
        <begin position="1"/>
        <end position="10"/>
    </location>
</feature>
<protein>
    <submittedName>
        <fullName evidence="3">Discs, large (Drosophila) homolog-associated protein 1a</fullName>
    </submittedName>
</protein>
<feature type="region of interest" description="Disordered" evidence="2">
    <location>
        <begin position="651"/>
        <end position="734"/>
    </location>
</feature>
<evidence type="ECO:0000256" key="2">
    <source>
        <dbReference type="SAM" id="MobiDB-lite"/>
    </source>
</evidence>
<evidence type="ECO:0000256" key="1">
    <source>
        <dbReference type="ARBA" id="ARBA00008839"/>
    </source>
</evidence>
<feature type="compositionally biased region" description="Basic residues" evidence="2">
    <location>
        <begin position="671"/>
        <end position="681"/>
    </location>
</feature>
<dbReference type="PANTHER" id="PTHR12353">
    <property type="entry name" value="DISKS LARGE-ASSOCIATED PROTEIN DAP SAP90/PSD-95-ASSOCIATED PROTEIN"/>
    <property type="match status" value="1"/>
</dbReference>
<gene>
    <name evidence="3" type="primary">DLGAP1</name>
    <name evidence="3" type="synonym">LOC115375317</name>
</gene>
<feature type="compositionally biased region" description="Low complexity" evidence="2">
    <location>
        <begin position="255"/>
        <end position="269"/>
    </location>
</feature>
<dbReference type="Proteomes" id="UP000472263">
    <property type="component" value="Chromosome 17"/>
</dbReference>
<dbReference type="GeneTree" id="ENSGT00940000156220"/>
<dbReference type="GO" id="GO:0060090">
    <property type="term" value="F:molecular adaptor activity"/>
    <property type="evidence" value="ECO:0007669"/>
    <property type="project" value="TreeGrafter"/>
</dbReference>
<name>A0A668A6B4_9TELE</name>
<dbReference type="InterPro" id="IPR005026">
    <property type="entry name" value="SAPAP"/>
</dbReference>
<reference evidence="3" key="1">
    <citation type="submission" date="2019-06" db="EMBL/GenBank/DDBJ databases">
        <authorList>
            <consortium name="Wellcome Sanger Institute Data Sharing"/>
        </authorList>
    </citation>
    <scope>NUCLEOTIDE SEQUENCE [LARGE SCALE GENOMIC DNA]</scope>
</reference>
<dbReference type="GO" id="GO:0023052">
    <property type="term" value="P:signaling"/>
    <property type="evidence" value="ECO:0007669"/>
    <property type="project" value="InterPro"/>
</dbReference>